<dbReference type="SUPFAM" id="SSF54001">
    <property type="entry name" value="Cysteine proteinases"/>
    <property type="match status" value="1"/>
</dbReference>
<sequence>MSAPDRRLTLVRDGLADRRLEGLVAADRFADVTPMQVSAPVASLRKAPAPDAEQEDQLLFGELFDVLFETGEFAFGQARRDRYVGYVPIEALSAPVAPPEHRVSALRTYAFAEPDIKSAIVGLYSLNALVTIEAREGLFVRGARTGWLVEHHLAPIGRFETDYVAIAERFLGAPYQWGGRESLGLDCSALVQQALYACGRACPRDTDLQRGFFPEIAEADRRRGDLIFWKGHVAILLDPHTILHANAHHMAVAIEPLGEAIARIEAAGVGAPLGYRRVA</sequence>
<reference evidence="6 7" key="1">
    <citation type="journal article" date="2015" name="Biotechnol. Bioeng.">
        <title>Genome sequence and phenotypic characterization of Caulobacter segnis.</title>
        <authorList>
            <person name="Patel S."/>
            <person name="Fletcher B."/>
            <person name="Scott D.C."/>
            <person name="Ely B."/>
        </authorList>
    </citation>
    <scope>NUCLEOTIDE SEQUENCE [LARGE SCALE GENOMIC DNA]</scope>
    <source>
        <strain evidence="6 7">TK0059</strain>
    </source>
</reference>
<organism evidence="6 7">
    <name type="scientific">Caulobacter segnis</name>
    <dbReference type="NCBI Taxonomy" id="88688"/>
    <lineage>
        <taxon>Bacteria</taxon>
        <taxon>Pseudomonadati</taxon>
        <taxon>Pseudomonadota</taxon>
        <taxon>Alphaproteobacteria</taxon>
        <taxon>Caulobacterales</taxon>
        <taxon>Caulobacteraceae</taxon>
        <taxon>Caulobacter</taxon>
    </lineage>
</organism>
<dbReference type="PROSITE" id="PS51935">
    <property type="entry name" value="NLPC_P60"/>
    <property type="match status" value="1"/>
</dbReference>
<dbReference type="RefSeq" id="WP_013080511.1">
    <property type="nucleotide sequence ID" value="NZ_CP027850.1"/>
</dbReference>
<dbReference type="InterPro" id="IPR051794">
    <property type="entry name" value="PG_Endopeptidase_C40"/>
</dbReference>
<dbReference type="InterPro" id="IPR038765">
    <property type="entry name" value="Papain-like_cys_pep_sf"/>
</dbReference>
<keyword evidence="4" id="KW-0788">Thiol protease</keyword>
<evidence type="ECO:0000256" key="3">
    <source>
        <dbReference type="ARBA" id="ARBA00022801"/>
    </source>
</evidence>
<dbReference type="InterPro" id="IPR041382">
    <property type="entry name" value="SH3_16"/>
</dbReference>
<evidence type="ECO:0000313" key="7">
    <source>
        <dbReference type="Proteomes" id="UP000240527"/>
    </source>
</evidence>
<gene>
    <name evidence="6" type="ORF">B7G68_17585</name>
</gene>
<dbReference type="PANTHER" id="PTHR47359">
    <property type="entry name" value="PEPTIDOGLYCAN DL-ENDOPEPTIDASE CWLO"/>
    <property type="match status" value="1"/>
</dbReference>
<dbReference type="InterPro" id="IPR000064">
    <property type="entry name" value="NLP_P60_dom"/>
</dbReference>
<protein>
    <submittedName>
        <fullName evidence="6">Peptidoglycan endopeptidase</fullName>
    </submittedName>
</protein>
<dbReference type="EMBL" id="CP027850">
    <property type="protein sequence ID" value="AVQ03496.1"/>
    <property type="molecule type" value="Genomic_DNA"/>
</dbReference>
<dbReference type="Pfam" id="PF00877">
    <property type="entry name" value="NLPC_P60"/>
    <property type="match status" value="1"/>
</dbReference>
<keyword evidence="2" id="KW-0645">Protease</keyword>
<dbReference type="Gene3D" id="3.90.1720.10">
    <property type="entry name" value="endopeptidase domain like (from Nostoc punctiforme)"/>
    <property type="match status" value="1"/>
</dbReference>
<keyword evidence="3" id="KW-0378">Hydrolase</keyword>
<evidence type="ECO:0000256" key="4">
    <source>
        <dbReference type="ARBA" id="ARBA00022807"/>
    </source>
</evidence>
<evidence type="ECO:0000259" key="5">
    <source>
        <dbReference type="PROSITE" id="PS51935"/>
    </source>
</evidence>
<evidence type="ECO:0000313" key="6">
    <source>
        <dbReference type="EMBL" id="AVQ03496.1"/>
    </source>
</evidence>
<keyword evidence="7" id="KW-1185">Reference proteome</keyword>
<dbReference type="PANTHER" id="PTHR47359:SF3">
    <property type="entry name" value="NLP_P60 DOMAIN-CONTAINING PROTEIN-RELATED"/>
    <property type="match status" value="1"/>
</dbReference>
<feature type="domain" description="NlpC/P60" evidence="5">
    <location>
        <begin position="157"/>
        <end position="279"/>
    </location>
</feature>
<accession>A0ABN5IXH3</accession>
<comment type="similarity">
    <text evidence="1">Belongs to the peptidase C40 family.</text>
</comment>
<dbReference type="Proteomes" id="UP000240527">
    <property type="component" value="Chromosome"/>
</dbReference>
<dbReference type="Pfam" id="PF18348">
    <property type="entry name" value="SH3_16"/>
    <property type="match status" value="1"/>
</dbReference>
<name>A0ABN5IXH3_9CAUL</name>
<evidence type="ECO:0000256" key="1">
    <source>
        <dbReference type="ARBA" id="ARBA00007074"/>
    </source>
</evidence>
<evidence type="ECO:0000256" key="2">
    <source>
        <dbReference type="ARBA" id="ARBA00022670"/>
    </source>
</evidence>
<proteinExistence type="inferred from homology"/>